<gene>
    <name evidence="1" type="ORF">AB835_08170</name>
</gene>
<reference evidence="1 2" key="1">
    <citation type="journal article" date="2016" name="Appl. Environ. Microbiol.">
        <title>Lack of Overt Genome Reduction in the Bryostatin-Producing Bryozoan Symbiont "Candidatus Endobugula sertula".</title>
        <authorList>
            <person name="Miller I.J."/>
            <person name="Vanee N."/>
            <person name="Fong S.S."/>
            <person name="Lim-Fong G.E."/>
            <person name="Kwan J.C."/>
        </authorList>
    </citation>
    <scope>NUCLEOTIDE SEQUENCE [LARGE SCALE GENOMIC DNA]</scope>
    <source>
        <strain evidence="1">AB1-4</strain>
    </source>
</reference>
<sequence>MSDTSKQLNDVGLSTENPRHIHSSYKLPEKLSELIGQTKLWIMTEHDRSATTLLFPSDY</sequence>
<name>A0A1D2QPQ8_9GAMM</name>
<evidence type="ECO:0000313" key="1">
    <source>
        <dbReference type="EMBL" id="ODS23579.1"/>
    </source>
</evidence>
<proteinExistence type="predicted"/>
<dbReference type="AlphaFoldDB" id="A0A1D2QPQ8"/>
<evidence type="ECO:0000313" key="2">
    <source>
        <dbReference type="Proteomes" id="UP000242502"/>
    </source>
</evidence>
<dbReference type="Proteomes" id="UP000242502">
    <property type="component" value="Unassembled WGS sequence"/>
</dbReference>
<dbReference type="EMBL" id="MDLC01000025">
    <property type="protein sequence ID" value="ODS23579.1"/>
    <property type="molecule type" value="Genomic_DNA"/>
</dbReference>
<dbReference type="STRING" id="62101.AB835_08170"/>
<comment type="caution">
    <text evidence="1">The sequence shown here is derived from an EMBL/GenBank/DDBJ whole genome shotgun (WGS) entry which is preliminary data.</text>
</comment>
<organism evidence="1 2">
    <name type="scientific">Candidatus Endobugula sertula</name>
    <name type="common">Bugula neritina bacterial symbiont</name>
    <dbReference type="NCBI Taxonomy" id="62101"/>
    <lineage>
        <taxon>Bacteria</taxon>
        <taxon>Pseudomonadati</taxon>
        <taxon>Pseudomonadota</taxon>
        <taxon>Gammaproteobacteria</taxon>
        <taxon>Cellvibrionales</taxon>
        <taxon>Cellvibrionaceae</taxon>
        <taxon>Candidatus Endobugula</taxon>
    </lineage>
</organism>
<protein>
    <submittedName>
        <fullName evidence="1">Uncharacterized protein</fullName>
    </submittedName>
</protein>
<accession>A0A1D2QPQ8</accession>